<organism evidence="1">
    <name type="scientific">Tetraselmis sp. GSL018</name>
    <dbReference type="NCBI Taxonomy" id="582737"/>
    <lineage>
        <taxon>Eukaryota</taxon>
        <taxon>Viridiplantae</taxon>
        <taxon>Chlorophyta</taxon>
        <taxon>core chlorophytes</taxon>
        <taxon>Chlorodendrophyceae</taxon>
        <taxon>Chlorodendrales</taxon>
        <taxon>Chlorodendraceae</taxon>
        <taxon>Tetraselmis</taxon>
    </lineage>
</organism>
<protein>
    <submittedName>
        <fullName evidence="1">Uncharacterized protein</fullName>
    </submittedName>
</protein>
<gene>
    <name evidence="1" type="ORF">TSPGSL018_14265</name>
</gene>
<dbReference type="AlphaFoldDB" id="A0A061R2K9"/>
<name>A0A061R2K9_9CHLO</name>
<reference evidence="1" key="1">
    <citation type="submission" date="2014-05" db="EMBL/GenBank/DDBJ databases">
        <title>The transcriptome of the halophilic microalga Tetraselmis sp. GSL018 isolated from the Great Salt Lake, Utah.</title>
        <authorList>
            <person name="Jinkerson R.E."/>
            <person name="D'Adamo S."/>
            <person name="Posewitz M.C."/>
        </authorList>
    </citation>
    <scope>NUCLEOTIDE SEQUENCE</scope>
    <source>
        <strain evidence="1">GSL018</strain>
    </source>
</reference>
<dbReference type="EMBL" id="GBEZ01020480">
    <property type="protein sequence ID" value="JAC66198.1"/>
    <property type="molecule type" value="Transcribed_RNA"/>
</dbReference>
<accession>A0A061R2K9</accession>
<feature type="non-terminal residue" evidence="1">
    <location>
        <position position="1"/>
    </location>
</feature>
<sequence>PRNCRASDSASPTLASRFLCIKLTAAAAPRSPLVANRAFRFESTLRWRLPPVETARLQHTGVHSNPRGAPQ</sequence>
<proteinExistence type="predicted"/>
<evidence type="ECO:0000313" key="1">
    <source>
        <dbReference type="EMBL" id="JAC66198.1"/>
    </source>
</evidence>